<gene>
    <name evidence="1" type="ORF">K488DRAFT_89933</name>
</gene>
<reference evidence="1" key="1">
    <citation type="submission" date="2021-02" db="EMBL/GenBank/DDBJ databases">
        <authorList>
            <consortium name="DOE Joint Genome Institute"/>
            <person name="Ahrendt S."/>
            <person name="Looney B.P."/>
            <person name="Miyauchi S."/>
            <person name="Morin E."/>
            <person name="Drula E."/>
            <person name="Courty P.E."/>
            <person name="Chicoki N."/>
            <person name="Fauchery L."/>
            <person name="Kohler A."/>
            <person name="Kuo A."/>
            <person name="Labutti K."/>
            <person name="Pangilinan J."/>
            <person name="Lipzen A."/>
            <person name="Riley R."/>
            <person name="Andreopoulos W."/>
            <person name="He G."/>
            <person name="Johnson J."/>
            <person name="Barry K.W."/>
            <person name="Grigoriev I.V."/>
            <person name="Nagy L."/>
            <person name="Hibbett D."/>
            <person name="Henrissat B."/>
            <person name="Matheny P.B."/>
            <person name="Labbe J."/>
            <person name="Martin F."/>
        </authorList>
    </citation>
    <scope>NUCLEOTIDE SEQUENCE</scope>
    <source>
        <strain evidence="1">EC-137</strain>
    </source>
</reference>
<protein>
    <submittedName>
        <fullName evidence="1">CHAT domain-containing protein</fullName>
    </submittedName>
</protein>
<name>A0ACB8Q9I2_9AGAM</name>
<dbReference type="EMBL" id="MU273773">
    <property type="protein sequence ID" value="KAI0028246.1"/>
    <property type="molecule type" value="Genomic_DNA"/>
</dbReference>
<keyword evidence="2" id="KW-1185">Reference proteome</keyword>
<proteinExistence type="predicted"/>
<accession>A0ACB8Q9I2</accession>
<reference evidence="1" key="2">
    <citation type="journal article" date="2022" name="New Phytol.">
        <title>Evolutionary transition to the ectomycorrhizal habit in the genomes of a hyperdiverse lineage of mushroom-forming fungi.</title>
        <authorList>
            <person name="Looney B."/>
            <person name="Miyauchi S."/>
            <person name="Morin E."/>
            <person name="Drula E."/>
            <person name="Courty P.E."/>
            <person name="Kohler A."/>
            <person name="Kuo A."/>
            <person name="LaButti K."/>
            <person name="Pangilinan J."/>
            <person name="Lipzen A."/>
            <person name="Riley R."/>
            <person name="Andreopoulos W."/>
            <person name="He G."/>
            <person name="Johnson J."/>
            <person name="Nolan M."/>
            <person name="Tritt A."/>
            <person name="Barry K.W."/>
            <person name="Grigoriev I.V."/>
            <person name="Nagy L.G."/>
            <person name="Hibbett D."/>
            <person name="Henrissat B."/>
            <person name="Matheny P.B."/>
            <person name="Labbe J."/>
            <person name="Martin F.M."/>
        </authorList>
    </citation>
    <scope>NUCLEOTIDE SEQUENCE</scope>
    <source>
        <strain evidence="1">EC-137</strain>
    </source>
</reference>
<sequence>MLGDRIKELKKPEDPGQALVAERQAVDRLPENHPDMPLRLNKLGNSFFTRFKQLGELSDLEEALAADLREVELTPDNHPDKPTALSNLGVSLYWRFERLGELPDLEQALTATHQAVKLTPDDHPDKSRRLSNLGASLRSRFERLGELPDLEQALVAIHQAVELTADNHPDKPTRLSNLSFSLRLRFERMGELPDLDRALVSIHQAVALTPDSHPDKPTRLRDLGASLRSRFERLGDLRDLEQALAADLRAVEITPDNHPDKPRGFGNLAGQKAVELTPDNHPDKPTTLSNLSVSLYSRFKQLGELSDLEQTLATIHKAVLLTPDNHPDKPKRLNNLCTSLRSRFELLGEFPNLEGALAAGQRALELIPDSHPDKPMILSSLGASLHSRFEQLGEFPDLERALEIDRQAVELTPDNHADKPTRLSNLSISLYSRFERLSEYSDLERARATSRRAVELIPTGHADRAYHLLVHGVHLRGQSPDQLRFNSAFSCFMEAVNVAAGPPAVKLRAALENSRMWTELPQFDPCHAMTLRAHTSVLDSIPPFIWLGQRISHRFSQLSRMQIGSAITAAASSAISAGDLALALEWLEEGRNVVWGQLIRLRHPLGDLEAYDPVSRAAFTRSLSAGGTTSITIGHPVFDVSSSHMALEDEAQRHRELATAYEDLVAQIRRIEGFGNFLRPKSHSELALACQDGPVVVINVDRARCDALVLCRSAKIVFIPLPNLSLRIVVSMRSKLIAYLAGRFRSSYDERAARIANQNLDNSLKRILTALWQLVVAPILDALREELAACSVGNRLPHITWCPTSLLSSLPLHAAGTYDNTNSCAHKVSDVVVSSYIPSLSALLTARAHPVQHIPGGDPRILVVSQSETPGQTSLPHAREEAPSIRKYFPNTVTHLDDTNATVDTVFSAMTEHDWTHLACHGAQDPRSPTGSAFFLHDGRLELSRLMGMSHARAELAVLSACQTAKGSDDLPEEAVRLAAGMLAAGYKSVVATMWSIADEDGSVLSDALYVALKRNLDAGEGLNAAYALHDATEKLREAVGEINFLRWVPFVHFGV</sequence>
<evidence type="ECO:0000313" key="1">
    <source>
        <dbReference type="EMBL" id="KAI0028246.1"/>
    </source>
</evidence>
<organism evidence="1 2">
    <name type="scientific">Vararia minispora EC-137</name>
    <dbReference type="NCBI Taxonomy" id="1314806"/>
    <lineage>
        <taxon>Eukaryota</taxon>
        <taxon>Fungi</taxon>
        <taxon>Dikarya</taxon>
        <taxon>Basidiomycota</taxon>
        <taxon>Agaricomycotina</taxon>
        <taxon>Agaricomycetes</taxon>
        <taxon>Russulales</taxon>
        <taxon>Lachnocladiaceae</taxon>
        <taxon>Vararia</taxon>
    </lineage>
</organism>
<evidence type="ECO:0000313" key="2">
    <source>
        <dbReference type="Proteomes" id="UP000814128"/>
    </source>
</evidence>
<comment type="caution">
    <text evidence="1">The sequence shown here is derived from an EMBL/GenBank/DDBJ whole genome shotgun (WGS) entry which is preliminary data.</text>
</comment>
<dbReference type="Proteomes" id="UP000814128">
    <property type="component" value="Unassembled WGS sequence"/>
</dbReference>